<dbReference type="SUPFAM" id="SSF103473">
    <property type="entry name" value="MFS general substrate transporter"/>
    <property type="match status" value="1"/>
</dbReference>
<feature type="domain" description="Major facilitator superfamily (MFS) profile" evidence="8">
    <location>
        <begin position="40"/>
        <end position="482"/>
    </location>
</feature>
<evidence type="ECO:0000259" key="8">
    <source>
        <dbReference type="PROSITE" id="PS50850"/>
    </source>
</evidence>
<dbReference type="KEGG" id="apuu:APUU_30045S"/>
<keyword evidence="5 7" id="KW-1133">Transmembrane helix</keyword>
<feature type="transmembrane region" description="Helical" evidence="7">
    <location>
        <begin position="77"/>
        <end position="99"/>
    </location>
</feature>
<evidence type="ECO:0000313" key="9">
    <source>
        <dbReference type="EMBL" id="BCS21820.1"/>
    </source>
</evidence>
<reference evidence="9" key="1">
    <citation type="submission" date="2021-01" db="EMBL/GenBank/DDBJ databases">
        <authorList>
            <consortium name="Aspergillus puulaauensis MK2 genome sequencing consortium"/>
            <person name="Kazuki M."/>
            <person name="Futagami T."/>
        </authorList>
    </citation>
    <scope>NUCLEOTIDE SEQUENCE</scope>
    <source>
        <strain evidence="9">MK2</strain>
    </source>
</reference>
<reference evidence="9" key="2">
    <citation type="submission" date="2021-02" db="EMBL/GenBank/DDBJ databases">
        <title>Aspergillus puulaauensis MK2 genome sequence.</title>
        <authorList>
            <person name="Futagami T."/>
            <person name="Mori K."/>
            <person name="Kadooka C."/>
            <person name="Tanaka T."/>
        </authorList>
    </citation>
    <scope>NUCLEOTIDE SEQUENCE</scope>
    <source>
        <strain evidence="9">MK2</strain>
    </source>
</reference>
<evidence type="ECO:0000256" key="2">
    <source>
        <dbReference type="ARBA" id="ARBA00008335"/>
    </source>
</evidence>
<evidence type="ECO:0000256" key="1">
    <source>
        <dbReference type="ARBA" id="ARBA00004141"/>
    </source>
</evidence>
<name>A0A7R8ALL7_9EURO</name>
<feature type="transmembrane region" description="Helical" evidence="7">
    <location>
        <begin position="131"/>
        <end position="154"/>
    </location>
</feature>
<keyword evidence="10" id="KW-1185">Reference proteome</keyword>
<evidence type="ECO:0000256" key="3">
    <source>
        <dbReference type="ARBA" id="ARBA00022448"/>
    </source>
</evidence>
<dbReference type="RefSeq" id="XP_041554014.1">
    <property type="nucleotide sequence ID" value="XM_041701094.1"/>
</dbReference>
<dbReference type="FunFam" id="1.20.1250.20:FF:000013">
    <property type="entry name" value="MFS general substrate transporter"/>
    <property type="match status" value="1"/>
</dbReference>
<organism evidence="9 10">
    <name type="scientific">Aspergillus puulaauensis</name>
    <dbReference type="NCBI Taxonomy" id="1220207"/>
    <lineage>
        <taxon>Eukaryota</taxon>
        <taxon>Fungi</taxon>
        <taxon>Dikarya</taxon>
        <taxon>Ascomycota</taxon>
        <taxon>Pezizomycotina</taxon>
        <taxon>Eurotiomycetes</taxon>
        <taxon>Eurotiomycetidae</taxon>
        <taxon>Eurotiales</taxon>
        <taxon>Aspergillaceae</taxon>
        <taxon>Aspergillus</taxon>
    </lineage>
</organism>
<feature type="transmembrane region" description="Helical" evidence="7">
    <location>
        <begin position="221"/>
        <end position="242"/>
    </location>
</feature>
<sequence>MDCEKTSVEHIGNISALETDNTPLSEKEQSRLSRKIDIRVTCVLGCLYLVSQIDKNNLGNANIAGMSTDLALTGSRFSMIVLFMFITYVAFQPVAVILVRKMGARLFFTTIALLWGTTEMCLGFVRNWYDLIPLRLLLGAFEAGVFPSALYMMSCWYPRYKLQQRVALFYFIGTLASAFTGILAYGVSQMDGLGAGPSWWSTSAQVPGSDSHATGIAGWRWIFIMFGIITCTVAIICAIFVVDFPEVELERKPNRWSVPFLSHREARFIVSQIEADRNDTYAEEFRLSQYLQHVGDSKVWAHATLFGLTTTTNYAVVYFLPIILREGMGFSVAAAQCLVAPPYILACLWMLAIGWLSDKKRSRSPFVIFNCCFAFLGLSLLGFTTHTASRLVGAFLATAAGSSNLPATLTWQANNVRGQWKRALTSALSVGAGGLGGIVGGTVFRTDDAPEYRPGIIATLLANGLMVVISLLLALKYHLANKRAAAGGKPIESLASFRYTL</sequence>
<dbReference type="InterPro" id="IPR036259">
    <property type="entry name" value="MFS_trans_sf"/>
</dbReference>
<feature type="transmembrane region" description="Helical" evidence="7">
    <location>
        <begin position="330"/>
        <end position="354"/>
    </location>
</feature>
<proteinExistence type="inferred from homology"/>
<dbReference type="OrthoDB" id="3639251at2759"/>
<gene>
    <name evidence="9" type="ORF">APUU_30045S</name>
</gene>
<dbReference type="Proteomes" id="UP000654913">
    <property type="component" value="Chromosome 3"/>
</dbReference>
<dbReference type="PANTHER" id="PTHR43791">
    <property type="entry name" value="PERMEASE-RELATED"/>
    <property type="match status" value="1"/>
</dbReference>
<dbReference type="PANTHER" id="PTHR43791:SF47">
    <property type="entry name" value="MAJOR FACILITATOR SUPERFAMILY (MFS) PROFILE DOMAIN-CONTAINING PROTEIN-RELATED"/>
    <property type="match status" value="1"/>
</dbReference>
<dbReference type="InterPro" id="IPR011701">
    <property type="entry name" value="MFS"/>
</dbReference>
<feature type="transmembrane region" description="Helical" evidence="7">
    <location>
        <begin position="423"/>
        <end position="444"/>
    </location>
</feature>
<feature type="transmembrane region" description="Helical" evidence="7">
    <location>
        <begin position="456"/>
        <end position="475"/>
    </location>
</feature>
<evidence type="ECO:0000256" key="7">
    <source>
        <dbReference type="SAM" id="Phobius"/>
    </source>
</evidence>
<evidence type="ECO:0000256" key="6">
    <source>
        <dbReference type="ARBA" id="ARBA00023136"/>
    </source>
</evidence>
<keyword evidence="4 7" id="KW-0812">Transmembrane</keyword>
<comment type="subcellular location">
    <subcellularLocation>
        <location evidence="1">Membrane</location>
        <topology evidence="1">Multi-pass membrane protein</topology>
    </subcellularLocation>
</comment>
<comment type="similarity">
    <text evidence="2">Belongs to the major facilitator superfamily.</text>
</comment>
<protein>
    <recommendedName>
        <fullName evidence="8">Major facilitator superfamily (MFS) profile domain-containing protein</fullName>
    </recommendedName>
</protein>
<dbReference type="Gene3D" id="1.20.1250.20">
    <property type="entry name" value="MFS general substrate transporter like domains"/>
    <property type="match status" value="2"/>
</dbReference>
<dbReference type="GO" id="GO:0016020">
    <property type="term" value="C:membrane"/>
    <property type="evidence" value="ECO:0007669"/>
    <property type="project" value="UniProtKB-SubCell"/>
</dbReference>
<dbReference type="GeneID" id="64971825"/>
<feature type="transmembrane region" description="Helical" evidence="7">
    <location>
        <begin position="299"/>
        <end position="324"/>
    </location>
</feature>
<feature type="transmembrane region" description="Helical" evidence="7">
    <location>
        <begin position="166"/>
        <end position="187"/>
    </location>
</feature>
<keyword evidence="6 7" id="KW-0472">Membrane</keyword>
<accession>A0A7R8ALL7</accession>
<evidence type="ECO:0000256" key="5">
    <source>
        <dbReference type="ARBA" id="ARBA00022989"/>
    </source>
</evidence>
<dbReference type="Pfam" id="PF07690">
    <property type="entry name" value="MFS_1"/>
    <property type="match status" value="1"/>
</dbReference>
<evidence type="ECO:0000313" key="10">
    <source>
        <dbReference type="Proteomes" id="UP000654913"/>
    </source>
</evidence>
<dbReference type="AlphaFoldDB" id="A0A7R8ALL7"/>
<dbReference type="GO" id="GO:0022857">
    <property type="term" value="F:transmembrane transporter activity"/>
    <property type="evidence" value="ECO:0007669"/>
    <property type="project" value="InterPro"/>
</dbReference>
<evidence type="ECO:0000256" key="4">
    <source>
        <dbReference type="ARBA" id="ARBA00022692"/>
    </source>
</evidence>
<keyword evidence="3" id="KW-0813">Transport</keyword>
<dbReference type="PROSITE" id="PS50850">
    <property type="entry name" value="MFS"/>
    <property type="match status" value="1"/>
</dbReference>
<feature type="transmembrane region" description="Helical" evidence="7">
    <location>
        <begin position="106"/>
        <end position="125"/>
    </location>
</feature>
<dbReference type="EMBL" id="AP024445">
    <property type="protein sequence ID" value="BCS21820.1"/>
    <property type="molecule type" value="Genomic_DNA"/>
</dbReference>
<feature type="transmembrane region" description="Helical" evidence="7">
    <location>
        <begin position="366"/>
        <end position="385"/>
    </location>
</feature>
<dbReference type="InterPro" id="IPR020846">
    <property type="entry name" value="MFS_dom"/>
</dbReference>
<feature type="transmembrane region" description="Helical" evidence="7">
    <location>
        <begin position="391"/>
        <end position="411"/>
    </location>
</feature>